<gene>
    <name evidence="9" type="ORF">ATI53_10614</name>
</gene>
<evidence type="ECO:0000313" key="10">
    <source>
        <dbReference type="Proteomes" id="UP000249165"/>
    </source>
</evidence>
<name>A0A327XLD9_9RHOB</name>
<comment type="similarity">
    <text evidence="2">Belongs to the polysaccharide synthase family.</text>
</comment>
<comment type="subcellular location">
    <subcellularLocation>
        <location evidence="1">Cell membrane</location>
        <topology evidence="1">Multi-pass membrane protein</topology>
    </subcellularLocation>
</comment>
<dbReference type="GO" id="GO:0005886">
    <property type="term" value="C:plasma membrane"/>
    <property type="evidence" value="ECO:0007669"/>
    <property type="project" value="UniProtKB-SubCell"/>
</dbReference>
<feature type="transmembrane region" description="Helical" evidence="8">
    <location>
        <begin position="389"/>
        <end position="409"/>
    </location>
</feature>
<keyword evidence="6 8" id="KW-0472">Membrane</keyword>
<feature type="transmembrane region" description="Helical" evidence="8">
    <location>
        <begin position="278"/>
        <end position="304"/>
    </location>
</feature>
<dbReference type="Pfam" id="PF13440">
    <property type="entry name" value="Polysacc_synt_3"/>
    <property type="match status" value="1"/>
</dbReference>
<feature type="transmembrane region" description="Helical" evidence="8">
    <location>
        <begin position="325"/>
        <end position="348"/>
    </location>
</feature>
<feature type="transmembrane region" description="Helical" evidence="8">
    <location>
        <begin position="187"/>
        <end position="220"/>
    </location>
</feature>
<dbReference type="OrthoDB" id="7830132at2"/>
<evidence type="ECO:0000256" key="5">
    <source>
        <dbReference type="ARBA" id="ARBA00022989"/>
    </source>
</evidence>
<feature type="transmembrane region" description="Helical" evidence="8">
    <location>
        <begin position="116"/>
        <end position="135"/>
    </location>
</feature>
<feature type="transmembrane region" description="Helical" evidence="8">
    <location>
        <begin position="247"/>
        <end position="266"/>
    </location>
</feature>
<feature type="transmembrane region" description="Helical" evidence="8">
    <location>
        <begin position="415"/>
        <end position="436"/>
    </location>
</feature>
<keyword evidence="4 8" id="KW-0812">Transmembrane</keyword>
<feature type="transmembrane region" description="Helical" evidence="8">
    <location>
        <begin position="489"/>
        <end position="513"/>
    </location>
</feature>
<evidence type="ECO:0000256" key="7">
    <source>
        <dbReference type="SAM" id="MobiDB-lite"/>
    </source>
</evidence>
<feature type="transmembrane region" description="Helical" evidence="8">
    <location>
        <begin position="448"/>
        <end position="469"/>
    </location>
</feature>
<evidence type="ECO:0000256" key="3">
    <source>
        <dbReference type="ARBA" id="ARBA00022475"/>
    </source>
</evidence>
<evidence type="ECO:0000256" key="4">
    <source>
        <dbReference type="ARBA" id="ARBA00022692"/>
    </source>
</evidence>
<dbReference type="Proteomes" id="UP000249165">
    <property type="component" value="Unassembled WGS sequence"/>
</dbReference>
<feature type="region of interest" description="Disordered" evidence="7">
    <location>
        <begin position="1"/>
        <end position="37"/>
    </location>
</feature>
<evidence type="ECO:0000256" key="2">
    <source>
        <dbReference type="ARBA" id="ARBA00007430"/>
    </source>
</evidence>
<feature type="transmembrane region" description="Helical" evidence="8">
    <location>
        <begin position="64"/>
        <end position="87"/>
    </location>
</feature>
<organism evidence="9 10">
    <name type="scientific">Salipiger aestuarii</name>
    <dbReference type="NCBI Taxonomy" id="568098"/>
    <lineage>
        <taxon>Bacteria</taxon>
        <taxon>Pseudomonadati</taxon>
        <taxon>Pseudomonadota</taxon>
        <taxon>Alphaproteobacteria</taxon>
        <taxon>Rhodobacterales</taxon>
        <taxon>Roseobacteraceae</taxon>
        <taxon>Salipiger</taxon>
    </lineage>
</organism>
<keyword evidence="10" id="KW-1185">Reference proteome</keyword>
<feature type="compositionally biased region" description="Basic and acidic residues" evidence="7">
    <location>
        <begin position="11"/>
        <end position="22"/>
    </location>
</feature>
<dbReference type="AlphaFoldDB" id="A0A327XLD9"/>
<proteinExistence type="inferred from homology"/>
<dbReference type="PANTHER" id="PTHR30250">
    <property type="entry name" value="PST FAMILY PREDICTED COLANIC ACID TRANSPORTER"/>
    <property type="match status" value="1"/>
</dbReference>
<protein>
    <submittedName>
        <fullName evidence="9">O-antigen/teichoic acid export membrane protein</fullName>
    </submittedName>
</protein>
<keyword evidence="5 8" id="KW-1133">Transmembrane helix</keyword>
<comment type="caution">
    <text evidence="9">The sequence shown here is derived from an EMBL/GenBank/DDBJ whole genome shotgun (WGS) entry which is preliminary data.</text>
</comment>
<dbReference type="PANTHER" id="PTHR30250:SF10">
    <property type="entry name" value="LIPOPOLYSACCHARIDE BIOSYNTHESIS PROTEIN WZXC"/>
    <property type="match status" value="1"/>
</dbReference>
<evidence type="ECO:0000313" key="9">
    <source>
        <dbReference type="EMBL" id="RAK09928.1"/>
    </source>
</evidence>
<evidence type="ECO:0000256" key="8">
    <source>
        <dbReference type="SAM" id="Phobius"/>
    </source>
</evidence>
<keyword evidence="3" id="KW-1003">Cell membrane</keyword>
<accession>A0A327XLD9</accession>
<feature type="transmembrane region" description="Helical" evidence="8">
    <location>
        <begin position="144"/>
        <end position="167"/>
    </location>
</feature>
<evidence type="ECO:0000256" key="1">
    <source>
        <dbReference type="ARBA" id="ARBA00004651"/>
    </source>
</evidence>
<feature type="transmembrane region" description="Helical" evidence="8">
    <location>
        <begin position="354"/>
        <end position="377"/>
    </location>
</feature>
<sequence length="519" mass="55990">MTDTPGDSDPATDKDSAGKDSAIKTNGAPPADAQSSGRTAARGMAWTALSLVVSKLLSFGSQVALGYLLAVDTYAVFALLTTAMIFVNGFQNPGVSKVLIQQHDRLDEILPDYSAFALWLGSIGLVLFLVVGIGFEMTYDVRPLFWVIALAALSIPLKAATTVYMAVMSVNYDFRAISMAEMKRSLFYYIVLVGAAALGAAGYTMALALVGATVVHVVLLKRATPGLRLSWKLSPRRFWQMTVEMRWVLLSAFLFALGMNGDYLLLGEMLTAEELGYYFFGFTLVANLTVMISMGINQALLPLFSKLKHDLPQLRRQYLRISGAVTLMMSIICIGLVGVGPVLVHLVWGGKWDPAIVVVVSIAAILPVRLTANLAGVVFESQGAWGWRLVTLIWDAGFILLCAFVGATLGGFTGATIAVALQRLVSGLLTFPLAASKIGIAPRRTASFFARCFTVYGIVVAAMLLADPWRGVTVHEGTLILRPVLETSAALAVFLAYNLAFNRELMIAMLGILRRKNTP</sequence>
<dbReference type="RefSeq" id="WP_111551211.1">
    <property type="nucleotide sequence ID" value="NZ_LIGK01000043.1"/>
</dbReference>
<evidence type="ECO:0000256" key="6">
    <source>
        <dbReference type="ARBA" id="ARBA00023136"/>
    </source>
</evidence>
<dbReference type="InterPro" id="IPR050833">
    <property type="entry name" value="Poly_Biosynth_Transport"/>
</dbReference>
<dbReference type="EMBL" id="QLMG01000061">
    <property type="protein sequence ID" value="RAK09928.1"/>
    <property type="molecule type" value="Genomic_DNA"/>
</dbReference>
<reference evidence="9 10" key="1">
    <citation type="submission" date="2018-06" db="EMBL/GenBank/DDBJ databases">
        <title>Genomic Encyclopedia of Archaeal and Bacterial Type Strains, Phase II (KMG-II): from individual species to whole genera.</title>
        <authorList>
            <person name="Goeker M."/>
        </authorList>
    </citation>
    <scope>NUCLEOTIDE SEQUENCE [LARGE SCALE GENOMIC DNA]</scope>
    <source>
        <strain evidence="9 10">DSM 22011</strain>
    </source>
</reference>